<accession>A0A0N4T758</accession>
<evidence type="ECO:0000313" key="2">
    <source>
        <dbReference type="EMBL" id="VDN85195.1"/>
    </source>
</evidence>
<sequence length="144" mass="16819">MKIKESYPSVLDSAEGKQCQRERNQRRFENVPVSKTKSQRCELSRKENDFVSQGNRAHRQVLLQGTKRKITLDYGTVFNEIHPNTFSKMVADYVWYVPVELFKHHKPSSVVFPDETSHPSDHDFTLAKEKHSGSLYEEPCEDYL</sequence>
<evidence type="ECO:0000313" key="4">
    <source>
        <dbReference type="WBParaSite" id="BPAG_0000404501-mRNA-1"/>
    </source>
</evidence>
<dbReference type="WBParaSite" id="BPAG_0000404501-mRNA-1">
    <property type="protein sequence ID" value="BPAG_0000404501-mRNA-1"/>
    <property type="gene ID" value="BPAG_0000404501"/>
</dbReference>
<keyword evidence="3" id="KW-1185">Reference proteome</keyword>
<protein>
    <submittedName>
        <fullName evidence="4">Transposase</fullName>
    </submittedName>
</protein>
<reference evidence="4" key="1">
    <citation type="submission" date="2017-02" db="UniProtKB">
        <authorList>
            <consortium name="WormBaseParasite"/>
        </authorList>
    </citation>
    <scope>IDENTIFICATION</scope>
</reference>
<reference evidence="2 3" key="2">
    <citation type="submission" date="2018-11" db="EMBL/GenBank/DDBJ databases">
        <authorList>
            <consortium name="Pathogen Informatics"/>
        </authorList>
    </citation>
    <scope>NUCLEOTIDE SEQUENCE [LARGE SCALE GENOMIC DNA]</scope>
</reference>
<organism evidence="4">
    <name type="scientific">Brugia pahangi</name>
    <name type="common">Filarial nematode worm</name>
    <dbReference type="NCBI Taxonomy" id="6280"/>
    <lineage>
        <taxon>Eukaryota</taxon>
        <taxon>Metazoa</taxon>
        <taxon>Ecdysozoa</taxon>
        <taxon>Nematoda</taxon>
        <taxon>Chromadorea</taxon>
        <taxon>Rhabditida</taxon>
        <taxon>Spirurina</taxon>
        <taxon>Spiruromorpha</taxon>
        <taxon>Filarioidea</taxon>
        <taxon>Onchocercidae</taxon>
        <taxon>Brugia</taxon>
    </lineage>
</organism>
<feature type="compositionally biased region" description="Basic and acidic residues" evidence="1">
    <location>
        <begin position="14"/>
        <end position="23"/>
    </location>
</feature>
<dbReference type="EMBL" id="UZAD01001598">
    <property type="protein sequence ID" value="VDN85195.1"/>
    <property type="molecule type" value="Genomic_DNA"/>
</dbReference>
<dbReference type="Proteomes" id="UP000278627">
    <property type="component" value="Unassembled WGS sequence"/>
</dbReference>
<feature type="region of interest" description="Disordered" evidence="1">
    <location>
        <begin position="1"/>
        <end position="23"/>
    </location>
</feature>
<proteinExistence type="predicted"/>
<evidence type="ECO:0000313" key="3">
    <source>
        <dbReference type="Proteomes" id="UP000278627"/>
    </source>
</evidence>
<evidence type="ECO:0000256" key="1">
    <source>
        <dbReference type="SAM" id="MobiDB-lite"/>
    </source>
</evidence>
<dbReference type="AlphaFoldDB" id="A0A0N4T758"/>
<name>A0A0N4T758_BRUPA</name>
<gene>
    <name evidence="2" type="ORF">BPAG_LOCUS4009</name>
</gene>